<dbReference type="Proteomes" id="UP000228700">
    <property type="component" value="Unassembled WGS sequence"/>
</dbReference>
<name>A0A2M8LDE2_9BACT</name>
<evidence type="ECO:0000256" key="1">
    <source>
        <dbReference type="SAM" id="MobiDB-lite"/>
    </source>
</evidence>
<dbReference type="EMBL" id="PFEQ01000001">
    <property type="protein sequence ID" value="PJE74634.1"/>
    <property type="molecule type" value="Genomic_DNA"/>
</dbReference>
<sequence length="73" mass="7717">MVQQQTQVNPTETNTTGQKTNCHPSYSGCLRADASDYDCIGGSGNGPYYAGPVRVTGPDVFGLDRDGDGWGCE</sequence>
<proteinExistence type="predicted"/>
<accession>A0A2M8LDE2</accession>
<gene>
    <name evidence="2" type="ORF">COV01_00395</name>
</gene>
<feature type="region of interest" description="Disordered" evidence="1">
    <location>
        <begin position="1"/>
        <end position="23"/>
    </location>
</feature>
<evidence type="ECO:0000313" key="3">
    <source>
        <dbReference type="Proteomes" id="UP000228700"/>
    </source>
</evidence>
<evidence type="ECO:0008006" key="4">
    <source>
        <dbReference type="Google" id="ProtNLM"/>
    </source>
</evidence>
<dbReference type="AlphaFoldDB" id="A0A2M8LDE2"/>
<evidence type="ECO:0000313" key="2">
    <source>
        <dbReference type="EMBL" id="PJE74634.1"/>
    </source>
</evidence>
<protein>
    <recommendedName>
        <fullName evidence="4">Excalibur calcium-binding domain-containing protein</fullName>
    </recommendedName>
</protein>
<reference evidence="3" key="1">
    <citation type="submission" date="2017-09" db="EMBL/GenBank/DDBJ databases">
        <title>Depth-based differentiation of microbial function through sediment-hosted aquifers and enrichment of novel symbionts in the deep terrestrial subsurface.</title>
        <authorList>
            <person name="Probst A.J."/>
            <person name="Ladd B."/>
            <person name="Jarett J.K."/>
            <person name="Geller-Mcgrath D.E."/>
            <person name="Sieber C.M.K."/>
            <person name="Emerson J.B."/>
            <person name="Anantharaman K."/>
            <person name="Thomas B.C."/>
            <person name="Malmstrom R."/>
            <person name="Stieglmeier M."/>
            <person name="Klingl A."/>
            <person name="Woyke T."/>
            <person name="Ryan C.M."/>
            <person name="Banfield J.F."/>
        </authorList>
    </citation>
    <scope>NUCLEOTIDE SEQUENCE [LARGE SCALE GENOMIC DNA]</scope>
</reference>
<comment type="caution">
    <text evidence="2">The sequence shown here is derived from an EMBL/GenBank/DDBJ whole genome shotgun (WGS) entry which is preliminary data.</text>
</comment>
<organism evidence="2 3">
    <name type="scientific">Candidatus Taylorbacteria bacterium CG10_big_fil_rev_8_21_14_0_10_41_48</name>
    <dbReference type="NCBI Taxonomy" id="1975024"/>
    <lineage>
        <taxon>Bacteria</taxon>
        <taxon>Candidatus Tayloriibacteriota</taxon>
    </lineage>
</organism>